<accession>E3HGM2</accession>
<keyword evidence="1" id="KW-0472">Membrane</keyword>
<evidence type="ECO:0000256" key="1">
    <source>
        <dbReference type="SAM" id="Phobius"/>
    </source>
</evidence>
<protein>
    <submittedName>
        <fullName evidence="2">Putative membrane protein 23</fullName>
    </submittedName>
</protein>
<dbReference type="Proteomes" id="UP000006876">
    <property type="component" value="Chromosome"/>
</dbReference>
<evidence type="ECO:0000313" key="3">
    <source>
        <dbReference type="Proteomes" id="UP000006876"/>
    </source>
</evidence>
<dbReference type="KEGG" id="axy:AXYL_02029"/>
<proteinExistence type="predicted"/>
<reference evidence="2 3" key="1">
    <citation type="journal article" date="2011" name="J. Bacteriol.">
        <title>Complete genome sequence of the haloaromatic acid-degrading bacterium Achromobacter xylosoxidans A8.</title>
        <authorList>
            <person name="Strnad H."/>
            <person name="Ridl J."/>
            <person name="Paces J."/>
            <person name="Kolar M."/>
            <person name="Vlcek C."/>
            <person name="Paces V."/>
        </authorList>
    </citation>
    <scope>NUCLEOTIDE SEQUENCE [LARGE SCALE GENOMIC DNA]</scope>
    <source>
        <strain evidence="2 3">A8</strain>
    </source>
</reference>
<dbReference type="EMBL" id="CP002287">
    <property type="protein sequence ID" value="ADP15358.1"/>
    <property type="molecule type" value="Genomic_DNA"/>
</dbReference>
<name>E3HGM2_ACHXA</name>
<dbReference type="STRING" id="762376.AXYL_02029"/>
<evidence type="ECO:0000313" key="2">
    <source>
        <dbReference type="EMBL" id="ADP15358.1"/>
    </source>
</evidence>
<keyword evidence="1" id="KW-0812">Transmembrane</keyword>
<dbReference type="PATRIC" id="fig|762376.5.peg.2031"/>
<organism evidence="2 3">
    <name type="scientific">Achromobacter xylosoxidans (strain A8)</name>
    <dbReference type="NCBI Taxonomy" id="762376"/>
    <lineage>
        <taxon>Bacteria</taxon>
        <taxon>Pseudomonadati</taxon>
        <taxon>Pseudomonadota</taxon>
        <taxon>Betaproteobacteria</taxon>
        <taxon>Burkholderiales</taxon>
        <taxon>Alcaligenaceae</taxon>
        <taxon>Achromobacter</taxon>
    </lineage>
</organism>
<dbReference type="HOGENOM" id="CLU_2949570_0_0_4"/>
<gene>
    <name evidence="2" type="ordered locus">AXYL_02029</name>
</gene>
<keyword evidence="1" id="KW-1133">Transmembrane helix</keyword>
<sequence>MSAKSYFLAALGQLVLSAVARIEGASVTAWAILALAILSVIFGWHAFFLSVRTTDNKEQ</sequence>
<dbReference type="AlphaFoldDB" id="E3HGM2"/>
<feature type="transmembrane region" description="Helical" evidence="1">
    <location>
        <begin position="30"/>
        <end position="51"/>
    </location>
</feature>
<dbReference type="RefSeq" id="WP_013392689.1">
    <property type="nucleotide sequence ID" value="NC_014640.1"/>
</dbReference>